<keyword evidence="9 15" id="KW-0560">Oxidoreductase</keyword>
<dbReference type="GO" id="GO:0004109">
    <property type="term" value="F:coproporphyrinogen oxidase activity"/>
    <property type="evidence" value="ECO:0007669"/>
    <property type="project" value="InterPro"/>
</dbReference>
<keyword evidence="7 15" id="KW-0949">S-adenosyl-L-methionine</keyword>
<evidence type="ECO:0000313" key="20">
    <source>
        <dbReference type="Proteomes" id="UP000253083"/>
    </source>
</evidence>
<evidence type="ECO:0000256" key="10">
    <source>
        <dbReference type="ARBA" id="ARBA00023004"/>
    </source>
</evidence>
<dbReference type="GO" id="GO:0006782">
    <property type="term" value="P:protoporphyrinogen IX biosynthetic process"/>
    <property type="evidence" value="ECO:0007669"/>
    <property type="project" value="UniProtKB-UniPathway"/>
</dbReference>
<evidence type="ECO:0000256" key="4">
    <source>
        <dbReference type="ARBA" id="ARBA00011245"/>
    </source>
</evidence>
<comment type="catalytic activity">
    <reaction evidence="14 15">
        <text>coproporphyrinogen III + 2 S-adenosyl-L-methionine = protoporphyrinogen IX + 2 5'-deoxyadenosine + 2 L-methionine + 2 CO2</text>
        <dbReference type="Rhea" id="RHEA:15425"/>
        <dbReference type="ChEBI" id="CHEBI:16526"/>
        <dbReference type="ChEBI" id="CHEBI:17319"/>
        <dbReference type="ChEBI" id="CHEBI:57307"/>
        <dbReference type="ChEBI" id="CHEBI:57309"/>
        <dbReference type="ChEBI" id="CHEBI:57844"/>
        <dbReference type="ChEBI" id="CHEBI:59789"/>
        <dbReference type="EC" id="1.3.98.3"/>
    </reaction>
</comment>
<evidence type="ECO:0000256" key="7">
    <source>
        <dbReference type="ARBA" id="ARBA00022691"/>
    </source>
</evidence>
<feature type="binding site" evidence="16">
    <location>
        <position position="335"/>
    </location>
    <ligand>
        <name>S-adenosyl-L-methionine</name>
        <dbReference type="ChEBI" id="CHEBI:59789"/>
        <label>1</label>
    </ligand>
</feature>
<dbReference type="InterPro" id="IPR004558">
    <property type="entry name" value="Coprogen_oxidase_HemN"/>
</dbReference>
<keyword evidence="12 15" id="KW-0627">Porphyrin biosynthesis</keyword>
<dbReference type="GO" id="GO:0005737">
    <property type="term" value="C:cytoplasm"/>
    <property type="evidence" value="ECO:0007669"/>
    <property type="project" value="UniProtKB-SubCell"/>
</dbReference>
<dbReference type="Gene3D" id="3.80.30.20">
    <property type="entry name" value="tm_1862 like domain"/>
    <property type="match status" value="1"/>
</dbReference>
<comment type="subunit">
    <text evidence="4">Monomer.</text>
</comment>
<feature type="binding site" evidence="16">
    <location>
        <position position="117"/>
    </location>
    <ligand>
        <name>S-adenosyl-L-methionine</name>
        <dbReference type="ChEBI" id="CHEBI:59789"/>
        <label>1</label>
    </ligand>
</feature>
<feature type="binding site" evidence="16">
    <location>
        <position position="191"/>
    </location>
    <ligand>
        <name>S-adenosyl-L-methionine</name>
        <dbReference type="ChEBI" id="CHEBI:59789"/>
        <label>2</label>
    </ligand>
</feature>
<feature type="binding site" evidence="16">
    <location>
        <position position="59"/>
    </location>
    <ligand>
        <name>S-adenosyl-L-methionine</name>
        <dbReference type="ChEBI" id="CHEBI:59789"/>
        <label>1</label>
    </ligand>
</feature>
<reference evidence="19 20" key="1">
    <citation type="submission" date="2018-06" db="EMBL/GenBank/DDBJ databases">
        <title>Genomic Encyclopedia of Type Strains, Phase IV (KMG-IV): sequencing the most valuable type-strain genomes for metagenomic binning, comparative biology and taxonomic classification.</title>
        <authorList>
            <person name="Goeker M."/>
        </authorList>
    </citation>
    <scope>NUCLEOTIDE SEQUENCE [LARGE SCALE GENOMIC DNA]</scope>
    <source>
        <strain evidence="19 20">DSM 24032</strain>
    </source>
</reference>
<sequence>MFQATCIPAGLIERYDTMAPRYTSYPSAPQFSDQFDESHLAIHAERSNASLLPKDLSVYVHIPFCHSLCYFCGCNKVVTRTDNQKVSEYLDNLMHEIALRARLYSDDRLVTQIHFGGGTPNFLSLDQIASLLDQIALQFHLDLPNNLEIGIELDPRFITSDELRTYQSIGFNRFSIGVQDFSKPVQTAINRVQDEAKTLEIINTAMECANSVNVDLITGLPFQQLTTFADTLDKIIRTKVSRIATYNFAYMPTRIKAQKMISASTLPSSAVRMELVSLVREKLHDAGYQHIGMDHYALPSDSLSIAQDNGTLQRNFQGYTTHRDTDLIGVGASAISKFDTAFSQNETTLSLYNEALARHRLPIAKGVELDDDDRIRSAVIQQIMCRNKLDLTLPIGQFIERDTNTTLADYLSSDIQRLTQFIQDGLLVPVENGFEVTDTGRFFMRSIASVFDKYLTKQSSDRVVPFSRTV</sequence>
<feature type="binding site" evidence="16">
    <location>
        <position position="152"/>
    </location>
    <ligand>
        <name>S-adenosyl-L-methionine</name>
        <dbReference type="ChEBI" id="CHEBI:59789"/>
        <label>1</label>
    </ligand>
</feature>
<organism evidence="19 20">
    <name type="scientific">Arenicella xantha</name>
    <dbReference type="NCBI Taxonomy" id="644221"/>
    <lineage>
        <taxon>Bacteria</taxon>
        <taxon>Pseudomonadati</taxon>
        <taxon>Pseudomonadota</taxon>
        <taxon>Gammaproteobacteria</taxon>
        <taxon>Arenicellales</taxon>
        <taxon>Arenicellaceae</taxon>
        <taxon>Arenicella</taxon>
    </lineage>
</organism>
<dbReference type="InterPro" id="IPR023404">
    <property type="entry name" value="rSAM_horseshoe"/>
</dbReference>
<keyword evidence="5 15" id="KW-0004">4Fe-4S</keyword>
<comment type="pathway">
    <text evidence="2 15">Porphyrin-containing compound metabolism; protoporphyrin-IX biosynthesis; protoporphyrinogen-IX from coproporphyrinogen-III (AdoMet route): step 1/1.</text>
</comment>
<comment type="subcellular location">
    <subcellularLocation>
        <location evidence="1 15">Cytoplasm</location>
    </subcellularLocation>
</comment>
<feature type="binding site" evidence="16">
    <location>
        <position position="215"/>
    </location>
    <ligand>
        <name>S-adenosyl-L-methionine</name>
        <dbReference type="ChEBI" id="CHEBI:59789"/>
        <label>2</label>
    </ligand>
</feature>
<evidence type="ECO:0000256" key="15">
    <source>
        <dbReference type="PIRNR" id="PIRNR000167"/>
    </source>
</evidence>
<feature type="binding site" evidence="16">
    <location>
        <begin position="71"/>
        <end position="73"/>
    </location>
    <ligand>
        <name>S-adenosyl-L-methionine</name>
        <dbReference type="ChEBI" id="CHEBI:59789"/>
        <label>2</label>
    </ligand>
</feature>
<comment type="caution">
    <text evidence="19">The sequence shown here is derived from an EMBL/GenBank/DDBJ whole genome shotgun (WGS) entry which is preliminary data.</text>
</comment>
<dbReference type="AlphaFoldDB" id="A0A395JIU9"/>
<dbReference type="SUPFAM" id="SSF102114">
    <property type="entry name" value="Radical SAM enzymes"/>
    <property type="match status" value="1"/>
</dbReference>
<protein>
    <recommendedName>
        <fullName evidence="15">Coproporphyrinogen-III oxidase</fullName>
        <ecNumber evidence="15">1.3.98.3</ecNumber>
    </recommendedName>
</protein>
<feature type="binding site" evidence="17">
    <location>
        <position position="65"/>
    </location>
    <ligand>
        <name>[4Fe-4S] cluster</name>
        <dbReference type="ChEBI" id="CHEBI:49883"/>
        <note>4Fe-4S-S-AdoMet</note>
    </ligand>
</feature>
<dbReference type="Proteomes" id="UP000253083">
    <property type="component" value="Unassembled WGS sequence"/>
</dbReference>
<feature type="binding site" evidence="16">
    <location>
        <position position="249"/>
    </location>
    <ligand>
        <name>S-adenosyl-L-methionine</name>
        <dbReference type="ChEBI" id="CHEBI:59789"/>
        <label>2</label>
    </ligand>
</feature>
<keyword evidence="11 15" id="KW-0411">Iron-sulfur</keyword>
<dbReference type="EMBL" id="QNRT01000002">
    <property type="protein sequence ID" value="RBP50703.1"/>
    <property type="molecule type" value="Genomic_DNA"/>
</dbReference>
<evidence type="ECO:0000259" key="18">
    <source>
        <dbReference type="PROSITE" id="PS51918"/>
    </source>
</evidence>
<comment type="function">
    <text evidence="13">Involved in the heme biosynthesis. Catalyzes the anaerobic oxidative decarboxylation of propionate groups of rings A and B of coproporphyrinogen III to yield the vinyl groups in protoporphyrinogen IX.</text>
</comment>
<dbReference type="EC" id="1.3.98.3" evidence="15"/>
<feature type="binding site" evidence="16">
    <location>
        <begin position="118"/>
        <end position="119"/>
    </location>
    <ligand>
        <name>S-adenosyl-L-methionine</name>
        <dbReference type="ChEBI" id="CHEBI:59789"/>
        <label>2</label>
    </ligand>
</feature>
<evidence type="ECO:0000256" key="6">
    <source>
        <dbReference type="ARBA" id="ARBA00022490"/>
    </source>
</evidence>
<gene>
    <name evidence="19" type="ORF">DFR28_102114</name>
</gene>
<feature type="binding site" evidence="16">
    <location>
        <position position="179"/>
    </location>
    <ligand>
        <name>S-adenosyl-L-methionine</name>
        <dbReference type="ChEBI" id="CHEBI:59789"/>
        <label>2</label>
    </ligand>
</feature>
<dbReference type="UniPathway" id="UPA00251">
    <property type="reaction ID" value="UER00323"/>
</dbReference>
<keyword evidence="8 15" id="KW-0479">Metal-binding</keyword>
<evidence type="ECO:0000256" key="2">
    <source>
        <dbReference type="ARBA" id="ARBA00004785"/>
    </source>
</evidence>
<dbReference type="InterPro" id="IPR058240">
    <property type="entry name" value="rSAM_sf"/>
</dbReference>
<evidence type="ECO:0000256" key="16">
    <source>
        <dbReference type="PIRSR" id="PIRSR000167-1"/>
    </source>
</evidence>
<evidence type="ECO:0000256" key="14">
    <source>
        <dbReference type="ARBA" id="ARBA00048321"/>
    </source>
</evidence>
<keyword evidence="10 15" id="KW-0408">Iron</keyword>
<dbReference type="GO" id="GO:0051539">
    <property type="term" value="F:4 iron, 4 sulfur cluster binding"/>
    <property type="evidence" value="ECO:0007669"/>
    <property type="project" value="UniProtKB-KW"/>
</dbReference>
<dbReference type="NCBIfam" id="TIGR00538">
    <property type="entry name" value="hemN"/>
    <property type="match status" value="1"/>
</dbReference>
<dbReference type="InParanoid" id="A0A395JIU9"/>
<dbReference type="GO" id="GO:0046872">
    <property type="term" value="F:metal ion binding"/>
    <property type="evidence" value="ECO:0007669"/>
    <property type="project" value="UniProtKB-KW"/>
</dbReference>
<evidence type="ECO:0000256" key="11">
    <source>
        <dbReference type="ARBA" id="ARBA00023014"/>
    </source>
</evidence>
<evidence type="ECO:0000256" key="8">
    <source>
        <dbReference type="ARBA" id="ARBA00022723"/>
    </source>
</evidence>
<comment type="similarity">
    <text evidence="3 15">Belongs to the anaerobic coproporphyrinogen-III oxidase family.</text>
</comment>
<evidence type="ECO:0000256" key="5">
    <source>
        <dbReference type="ARBA" id="ARBA00022485"/>
    </source>
</evidence>
<evidence type="ECO:0000256" key="13">
    <source>
        <dbReference type="ARBA" id="ARBA00024295"/>
    </source>
</evidence>
<feature type="binding site" evidence="17">
    <location>
        <position position="72"/>
    </location>
    <ligand>
        <name>[4Fe-4S] cluster</name>
        <dbReference type="ChEBI" id="CHEBI:49883"/>
        <note>4Fe-4S-S-AdoMet</note>
    </ligand>
</feature>
<proteinExistence type="inferred from homology"/>
<dbReference type="SMART" id="SM00729">
    <property type="entry name" value="Elp3"/>
    <property type="match status" value="1"/>
</dbReference>
<dbReference type="GO" id="GO:0051989">
    <property type="term" value="F:coproporphyrinogen dehydrogenase activity"/>
    <property type="evidence" value="ECO:0007669"/>
    <property type="project" value="UniProtKB-EC"/>
</dbReference>
<dbReference type="Gene3D" id="1.10.10.920">
    <property type="match status" value="1"/>
</dbReference>
<evidence type="ECO:0000313" key="19">
    <source>
        <dbReference type="EMBL" id="RBP50703.1"/>
    </source>
</evidence>
<evidence type="ECO:0000256" key="17">
    <source>
        <dbReference type="PIRSR" id="PIRSR000167-2"/>
    </source>
</evidence>
<dbReference type="InterPro" id="IPR006638">
    <property type="entry name" value="Elp3/MiaA/NifB-like_rSAM"/>
</dbReference>
<name>A0A395JIU9_9GAMM</name>
<dbReference type="PANTHER" id="PTHR13932">
    <property type="entry name" value="COPROPORPHYRINIGEN III OXIDASE"/>
    <property type="match status" value="1"/>
</dbReference>
<dbReference type="RefSeq" id="WP_113953542.1">
    <property type="nucleotide sequence ID" value="NZ_QNRT01000002.1"/>
</dbReference>
<dbReference type="Pfam" id="PF04055">
    <property type="entry name" value="Radical_SAM"/>
    <property type="match status" value="1"/>
</dbReference>
<feature type="domain" description="Radical SAM core" evidence="18">
    <location>
        <begin position="50"/>
        <end position="289"/>
    </location>
</feature>
<dbReference type="PANTHER" id="PTHR13932:SF6">
    <property type="entry name" value="OXYGEN-INDEPENDENT COPROPORPHYRINOGEN III OXIDASE"/>
    <property type="match status" value="1"/>
</dbReference>
<dbReference type="InterPro" id="IPR007197">
    <property type="entry name" value="rSAM"/>
</dbReference>
<keyword evidence="20" id="KW-1185">Reference proteome</keyword>
<accession>A0A395JIU9</accession>
<dbReference type="OrthoDB" id="9808022at2"/>
<evidence type="ECO:0000256" key="9">
    <source>
        <dbReference type="ARBA" id="ARBA00023002"/>
    </source>
</evidence>
<dbReference type="SFLD" id="SFLDG01065">
    <property type="entry name" value="anaerobic_coproporphyrinogen-I"/>
    <property type="match status" value="1"/>
</dbReference>
<dbReference type="SFLD" id="SFLDS00029">
    <property type="entry name" value="Radical_SAM"/>
    <property type="match status" value="1"/>
</dbReference>
<dbReference type="PIRSF" id="PIRSF000167">
    <property type="entry name" value="HemN"/>
    <property type="match status" value="1"/>
</dbReference>
<dbReference type="FunCoup" id="A0A395JIU9">
    <property type="interactions" value="265"/>
</dbReference>
<comment type="cofactor">
    <cofactor evidence="15 17">
        <name>[4Fe-4S] cluster</name>
        <dbReference type="ChEBI" id="CHEBI:49883"/>
    </cofactor>
    <text evidence="15 17">Binds 1 [4Fe-4S] cluster. The cluster is coordinated with 3 cysteines and an exchangeable S-adenosyl-L-methionine.</text>
</comment>
<dbReference type="InterPro" id="IPR034505">
    <property type="entry name" value="Coproporphyrinogen-III_oxidase"/>
</dbReference>
<evidence type="ECO:0000256" key="1">
    <source>
        <dbReference type="ARBA" id="ARBA00004496"/>
    </source>
</evidence>
<evidence type="ECO:0000256" key="12">
    <source>
        <dbReference type="ARBA" id="ARBA00023244"/>
    </source>
</evidence>
<keyword evidence="6 15" id="KW-0963">Cytoplasm</keyword>
<dbReference type="PROSITE" id="PS51918">
    <property type="entry name" value="RADICAL_SAM"/>
    <property type="match status" value="1"/>
</dbReference>
<feature type="binding site" evidence="17">
    <location>
        <position position="69"/>
    </location>
    <ligand>
        <name>[4Fe-4S] cluster</name>
        <dbReference type="ChEBI" id="CHEBI:49883"/>
        <note>4Fe-4S-S-AdoMet</note>
    </ligand>
</feature>
<evidence type="ECO:0000256" key="3">
    <source>
        <dbReference type="ARBA" id="ARBA00005493"/>
    </source>
</evidence>